<dbReference type="EC" id="4.2.1.-" evidence="2"/>
<evidence type="ECO:0000313" key="3">
    <source>
        <dbReference type="Proteomes" id="UP001595444"/>
    </source>
</evidence>
<dbReference type="PANTHER" id="PTHR43130">
    <property type="entry name" value="ARAC-FAMILY TRANSCRIPTIONAL REGULATOR"/>
    <property type="match status" value="1"/>
</dbReference>
<sequence>MNRRTFNRLIGLSAIAGAVSNTGIADTGAVAETRKTASGSTTMTKPEQPFKIGMLIFNNMTNLDFVGPCDMLSRVREAEVTILGKTLEPVLTDSGCLVIPKMTLKDAPQFDMLFVGGGPGTTALMEDEEVIGFFKKQAPGAKWITAVCTGTLVLGAAGLFKGYKAATHWTVMDLLPILGATPVYERVVIDRNRISGGGVTAGIDFALTVIAELWGTERAQLIQLGNEYNPQPPFNSGSPFTAPKAIVDKYNSLTKGMTTRRKEAAERMAKMLG</sequence>
<proteinExistence type="predicted"/>
<dbReference type="Pfam" id="PF01965">
    <property type="entry name" value="DJ-1_PfpI"/>
    <property type="match status" value="1"/>
</dbReference>
<reference evidence="3" key="1">
    <citation type="journal article" date="2019" name="Int. J. Syst. Evol. Microbiol.">
        <title>The Global Catalogue of Microorganisms (GCM) 10K type strain sequencing project: providing services to taxonomists for standard genome sequencing and annotation.</title>
        <authorList>
            <consortium name="The Broad Institute Genomics Platform"/>
            <consortium name="The Broad Institute Genome Sequencing Center for Infectious Disease"/>
            <person name="Wu L."/>
            <person name="Ma J."/>
        </authorList>
    </citation>
    <scope>NUCLEOTIDE SEQUENCE [LARGE SCALE GENOMIC DNA]</scope>
    <source>
        <strain evidence="3">KCTC 62164</strain>
    </source>
</reference>
<gene>
    <name evidence="2" type="ORF">ACFOKA_11730</name>
</gene>
<dbReference type="InterPro" id="IPR002818">
    <property type="entry name" value="DJ-1/PfpI"/>
</dbReference>
<name>A0ABV7D6E4_9PROT</name>
<evidence type="ECO:0000259" key="1">
    <source>
        <dbReference type="Pfam" id="PF01965"/>
    </source>
</evidence>
<dbReference type="GO" id="GO:0016829">
    <property type="term" value="F:lyase activity"/>
    <property type="evidence" value="ECO:0007669"/>
    <property type="project" value="UniProtKB-KW"/>
</dbReference>
<dbReference type="Proteomes" id="UP001595444">
    <property type="component" value="Unassembled WGS sequence"/>
</dbReference>
<accession>A0ABV7D6E4</accession>
<dbReference type="Gene3D" id="3.40.50.880">
    <property type="match status" value="1"/>
</dbReference>
<dbReference type="InterPro" id="IPR052158">
    <property type="entry name" value="INH-QAR"/>
</dbReference>
<evidence type="ECO:0000313" key="2">
    <source>
        <dbReference type="EMBL" id="MFC3052573.1"/>
    </source>
</evidence>
<comment type="caution">
    <text evidence="2">The sequence shown here is derived from an EMBL/GenBank/DDBJ whole genome shotgun (WGS) entry which is preliminary data.</text>
</comment>
<dbReference type="PANTHER" id="PTHR43130:SF2">
    <property type="entry name" value="DJ-1_PFPI DOMAIN-CONTAINING PROTEIN"/>
    <property type="match status" value="1"/>
</dbReference>
<dbReference type="EMBL" id="JBHRSL010000010">
    <property type="protein sequence ID" value="MFC3052573.1"/>
    <property type="molecule type" value="Genomic_DNA"/>
</dbReference>
<dbReference type="CDD" id="cd03139">
    <property type="entry name" value="GATase1_PfpI_2"/>
    <property type="match status" value="1"/>
</dbReference>
<dbReference type="RefSeq" id="WP_194213767.1">
    <property type="nucleotide sequence ID" value="NZ_CP061205.1"/>
</dbReference>
<keyword evidence="2" id="KW-0456">Lyase</keyword>
<feature type="domain" description="DJ-1/PfpI" evidence="1">
    <location>
        <begin position="51"/>
        <end position="211"/>
    </location>
</feature>
<dbReference type="InterPro" id="IPR029062">
    <property type="entry name" value="Class_I_gatase-like"/>
</dbReference>
<protein>
    <submittedName>
        <fullName evidence="2">DJ-1/PfpI family protein</fullName>
        <ecNumber evidence="2">4.2.1.-</ecNumber>
    </submittedName>
</protein>
<keyword evidence="3" id="KW-1185">Reference proteome</keyword>
<dbReference type="SUPFAM" id="SSF52317">
    <property type="entry name" value="Class I glutamine amidotransferase-like"/>
    <property type="match status" value="1"/>
</dbReference>
<organism evidence="2 3">
    <name type="scientific">Kordiimonas pumila</name>
    <dbReference type="NCBI Taxonomy" id="2161677"/>
    <lineage>
        <taxon>Bacteria</taxon>
        <taxon>Pseudomonadati</taxon>
        <taxon>Pseudomonadota</taxon>
        <taxon>Alphaproteobacteria</taxon>
        <taxon>Kordiimonadales</taxon>
        <taxon>Kordiimonadaceae</taxon>
        <taxon>Kordiimonas</taxon>
    </lineage>
</organism>